<dbReference type="AlphaFoldDB" id="A0A5C2RR28"/>
<feature type="compositionally biased region" description="Polar residues" evidence="1">
    <location>
        <begin position="97"/>
        <end position="107"/>
    </location>
</feature>
<organism evidence="2 3">
    <name type="scientific">Lentinus tigrinus ALCF2SS1-6</name>
    <dbReference type="NCBI Taxonomy" id="1328759"/>
    <lineage>
        <taxon>Eukaryota</taxon>
        <taxon>Fungi</taxon>
        <taxon>Dikarya</taxon>
        <taxon>Basidiomycota</taxon>
        <taxon>Agaricomycotina</taxon>
        <taxon>Agaricomycetes</taxon>
        <taxon>Polyporales</taxon>
        <taxon>Polyporaceae</taxon>
        <taxon>Lentinus</taxon>
    </lineage>
</organism>
<sequence>MRRFNNPTWAGAVALNKTTFKPVENPSQPSLAGSSAPQNKGKSVALSTNEATHDEESEPEAPVVPRKRRARVVQSDDEEEDIDDHPNPKRRHRDRSTALSRPAPSTTPDRESEDVAVPWLITKLDRLIVTLKDADRKAAGLSKLYDKCLKLYHELSPFADLEAAYIRCVNLLADGFSTHVNLLYISFLDFGTVDIRVLGRKLCPINKLAEFDADPALFCRNVLERKKGYRFNSKRLPTFLYDEALHKPGDIRSGLFMSPFFGDCLKLLYTGPLSVSERLGNSGNAQGHESLADHYKIYCFTAECLIYVASIMRVLLSPQSKFQDQDGSWVGAEFVNVLLHIFYRPANHAWANGIIAHWNRQVFGHGEESNNGSDCEADLLLRSESSRADDLEPRRSAASKDLIDDDSDRGDHRNSGVSIVLLLVY</sequence>
<evidence type="ECO:0000313" key="3">
    <source>
        <dbReference type="Proteomes" id="UP000313359"/>
    </source>
</evidence>
<reference evidence="2" key="1">
    <citation type="journal article" date="2018" name="Genome Biol. Evol.">
        <title>Genomics and development of Lentinus tigrinus, a white-rot wood-decaying mushroom with dimorphic fruiting bodies.</title>
        <authorList>
            <person name="Wu B."/>
            <person name="Xu Z."/>
            <person name="Knudson A."/>
            <person name="Carlson A."/>
            <person name="Chen N."/>
            <person name="Kovaka S."/>
            <person name="LaButti K."/>
            <person name="Lipzen A."/>
            <person name="Pennachio C."/>
            <person name="Riley R."/>
            <person name="Schakwitz W."/>
            <person name="Umezawa K."/>
            <person name="Ohm R.A."/>
            <person name="Grigoriev I.V."/>
            <person name="Nagy L.G."/>
            <person name="Gibbons J."/>
            <person name="Hibbett D."/>
        </authorList>
    </citation>
    <scope>NUCLEOTIDE SEQUENCE [LARGE SCALE GENOMIC DNA]</scope>
    <source>
        <strain evidence="2">ALCF2SS1-6</strain>
    </source>
</reference>
<protein>
    <submittedName>
        <fullName evidence="2">Uncharacterized protein</fullName>
    </submittedName>
</protein>
<gene>
    <name evidence="2" type="ORF">L227DRAFT_617102</name>
</gene>
<dbReference type="Proteomes" id="UP000313359">
    <property type="component" value="Unassembled WGS sequence"/>
</dbReference>
<feature type="region of interest" description="Disordered" evidence="1">
    <location>
        <begin position="1"/>
        <end position="112"/>
    </location>
</feature>
<dbReference type="Pfam" id="PF20414">
    <property type="entry name" value="DUF6698"/>
    <property type="match status" value="1"/>
</dbReference>
<dbReference type="OrthoDB" id="2757268at2759"/>
<evidence type="ECO:0000313" key="2">
    <source>
        <dbReference type="EMBL" id="RPD53349.1"/>
    </source>
</evidence>
<accession>A0A5C2RR28</accession>
<dbReference type="InterPro" id="IPR046521">
    <property type="entry name" value="DUF6698"/>
</dbReference>
<keyword evidence="3" id="KW-1185">Reference proteome</keyword>
<proteinExistence type="predicted"/>
<dbReference type="STRING" id="1328759.A0A5C2RR28"/>
<feature type="region of interest" description="Disordered" evidence="1">
    <location>
        <begin position="387"/>
        <end position="410"/>
    </location>
</feature>
<feature type="compositionally biased region" description="Polar residues" evidence="1">
    <location>
        <begin position="25"/>
        <end position="50"/>
    </location>
</feature>
<name>A0A5C2RR28_9APHY</name>
<evidence type="ECO:0000256" key="1">
    <source>
        <dbReference type="SAM" id="MobiDB-lite"/>
    </source>
</evidence>
<dbReference type="EMBL" id="ML122324">
    <property type="protein sequence ID" value="RPD53349.1"/>
    <property type="molecule type" value="Genomic_DNA"/>
</dbReference>